<sequence>MKALIEADGIVEQVLNVVAPGQPVSRRRVLKLCGATIAGMASWHFFGMGGGISAPLIITEQAGGLVVADPTRCVGCRRCELACTEFNDGKSSPGTARIKVRRNLNFGPAGLYTGQCTDGNWGSGLIVQDFCKQCPHPVPCADACPNAAIEVKPPVNARVVNPDRCTGCKVCLKACPWEMMSFDPETNKATKCFLCEGKPKCVEACPAEALTYVSWVDLTGKVPSRTTPVSNRSVACIDCHK</sequence>
<evidence type="ECO:0000256" key="4">
    <source>
        <dbReference type="ARBA" id="ARBA00022982"/>
    </source>
</evidence>
<dbReference type="GO" id="GO:0046872">
    <property type="term" value="F:metal ion binding"/>
    <property type="evidence" value="ECO:0007669"/>
    <property type="project" value="UniProtKB-KW"/>
</dbReference>
<feature type="domain" description="4Fe-4S ferredoxin-type" evidence="7">
    <location>
        <begin position="156"/>
        <end position="185"/>
    </location>
</feature>
<evidence type="ECO:0000256" key="1">
    <source>
        <dbReference type="ARBA" id="ARBA00022448"/>
    </source>
</evidence>
<evidence type="ECO:0000256" key="5">
    <source>
        <dbReference type="ARBA" id="ARBA00023004"/>
    </source>
</evidence>
<dbReference type="PROSITE" id="PS00198">
    <property type="entry name" value="4FE4S_FER_1"/>
    <property type="match status" value="1"/>
</dbReference>
<dbReference type="HOGENOM" id="CLU_043374_3_2_7"/>
<protein>
    <submittedName>
        <fullName evidence="8">4Fe-4S ferredoxin, iron-sulfur binding domain protein</fullName>
    </submittedName>
</protein>
<evidence type="ECO:0000256" key="2">
    <source>
        <dbReference type="ARBA" id="ARBA00022485"/>
    </source>
</evidence>
<dbReference type="KEGG" id="sfu:Sfum_1079"/>
<dbReference type="FunCoup" id="A0LH71">
    <property type="interactions" value="33"/>
</dbReference>
<dbReference type="InParanoid" id="A0LH71"/>
<dbReference type="eggNOG" id="COG0437">
    <property type="taxonomic scope" value="Bacteria"/>
</dbReference>
<evidence type="ECO:0000313" key="9">
    <source>
        <dbReference type="Proteomes" id="UP000001784"/>
    </source>
</evidence>
<keyword evidence="2" id="KW-0004">4Fe-4S</keyword>
<dbReference type="InterPro" id="IPR050294">
    <property type="entry name" value="RnfB_subfamily"/>
</dbReference>
<dbReference type="SUPFAM" id="SSF54862">
    <property type="entry name" value="4Fe-4S ferredoxins"/>
    <property type="match status" value="1"/>
</dbReference>
<keyword evidence="9" id="KW-1185">Reference proteome</keyword>
<dbReference type="InterPro" id="IPR017896">
    <property type="entry name" value="4Fe4S_Fe-S-bd"/>
</dbReference>
<evidence type="ECO:0000256" key="6">
    <source>
        <dbReference type="ARBA" id="ARBA00023014"/>
    </source>
</evidence>
<keyword evidence="1" id="KW-0813">Transport</keyword>
<organism evidence="8 9">
    <name type="scientific">Syntrophobacter fumaroxidans (strain DSM 10017 / MPOB)</name>
    <dbReference type="NCBI Taxonomy" id="335543"/>
    <lineage>
        <taxon>Bacteria</taxon>
        <taxon>Pseudomonadati</taxon>
        <taxon>Thermodesulfobacteriota</taxon>
        <taxon>Syntrophobacteria</taxon>
        <taxon>Syntrophobacterales</taxon>
        <taxon>Syntrophobacteraceae</taxon>
        <taxon>Syntrophobacter</taxon>
    </lineage>
</organism>
<dbReference type="PANTHER" id="PTHR42859:SF10">
    <property type="entry name" value="DIMETHYLSULFOXIDE REDUCTASE CHAIN B"/>
    <property type="match status" value="1"/>
</dbReference>
<keyword evidence="5" id="KW-0408">Iron</keyword>
<dbReference type="Pfam" id="PF13247">
    <property type="entry name" value="Fer4_11"/>
    <property type="match status" value="1"/>
</dbReference>
<dbReference type="Proteomes" id="UP000001784">
    <property type="component" value="Chromosome"/>
</dbReference>
<dbReference type="Gene3D" id="3.30.70.20">
    <property type="match status" value="2"/>
</dbReference>
<dbReference type="PANTHER" id="PTHR42859">
    <property type="entry name" value="OXIDOREDUCTASE"/>
    <property type="match status" value="1"/>
</dbReference>
<dbReference type="PROSITE" id="PS51379">
    <property type="entry name" value="4FE4S_FER_2"/>
    <property type="match status" value="3"/>
</dbReference>
<keyword evidence="3" id="KW-0479">Metal-binding</keyword>
<gene>
    <name evidence="8" type="ordered locus">Sfum_1079</name>
</gene>
<keyword evidence="4" id="KW-0249">Electron transport</keyword>
<dbReference type="STRING" id="335543.Sfum_1079"/>
<evidence type="ECO:0000313" key="8">
    <source>
        <dbReference type="EMBL" id="ABK16773.1"/>
    </source>
</evidence>
<keyword evidence="6" id="KW-0411">Iron-sulfur</keyword>
<evidence type="ECO:0000259" key="7">
    <source>
        <dbReference type="PROSITE" id="PS51379"/>
    </source>
</evidence>
<dbReference type="CDD" id="cd10550">
    <property type="entry name" value="DMSOR_beta_like"/>
    <property type="match status" value="1"/>
</dbReference>
<proteinExistence type="predicted"/>
<dbReference type="AlphaFoldDB" id="A0LH71"/>
<evidence type="ECO:0000256" key="3">
    <source>
        <dbReference type="ARBA" id="ARBA00022723"/>
    </source>
</evidence>
<dbReference type="InterPro" id="IPR017900">
    <property type="entry name" value="4Fe4S_Fe_S_CS"/>
</dbReference>
<name>A0LH71_SYNFM</name>
<reference evidence="8 9" key="1">
    <citation type="submission" date="2006-10" db="EMBL/GenBank/DDBJ databases">
        <title>Complete sequence of Syntrophobacter fumaroxidans MPOB.</title>
        <authorList>
            <consortium name="US DOE Joint Genome Institute"/>
            <person name="Copeland A."/>
            <person name="Lucas S."/>
            <person name="Lapidus A."/>
            <person name="Barry K."/>
            <person name="Detter J.C."/>
            <person name="Glavina del Rio T."/>
            <person name="Hammon N."/>
            <person name="Israni S."/>
            <person name="Pitluck S."/>
            <person name="Goltsman E.G."/>
            <person name="Martinez M."/>
            <person name="Schmutz J."/>
            <person name="Larimer F."/>
            <person name="Land M."/>
            <person name="Hauser L."/>
            <person name="Kyrpides N."/>
            <person name="Kim E."/>
            <person name="Boone D.R."/>
            <person name="Brockman F."/>
            <person name="Culley D."/>
            <person name="Ferry J."/>
            <person name="Gunsalus R."/>
            <person name="McInerney M.J."/>
            <person name="Morrison M."/>
            <person name="Plugge C."/>
            <person name="Rohlin L."/>
            <person name="Scholten J."/>
            <person name="Sieber J."/>
            <person name="Stams A.J.M."/>
            <person name="Worm P."/>
            <person name="Henstra A.M."/>
            <person name="Richardson P."/>
        </authorList>
    </citation>
    <scope>NUCLEOTIDE SEQUENCE [LARGE SCALE GENOMIC DNA]</scope>
    <source>
        <strain evidence="9">DSM 10017 / MPOB</strain>
    </source>
</reference>
<dbReference type="GO" id="GO:0051539">
    <property type="term" value="F:4 iron, 4 sulfur cluster binding"/>
    <property type="evidence" value="ECO:0007669"/>
    <property type="project" value="UniProtKB-KW"/>
</dbReference>
<dbReference type="EMBL" id="CP000478">
    <property type="protein sequence ID" value="ABK16773.1"/>
    <property type="molecule type" value="Genomic_DNA"/>
</dbReference>
<feature type="domain" description="4Fe-4S ferredoxin-type" evidence="7">
    <location>
        <begin position="122"/>
        <end position="154"/>
    </location>
</feature>
<accession>A0LH71</accession>
<feature type="domain" description="4Fe-4S ferredoxin-type" evidence="7">
    <location>
        <begin position="64"/>
        <end position="94"/>
    </location>
</feature>
<dbReference type="RefSeq" id="WP_011697944.1">
    <property type="nucleotide sequence ID" value="NC_008554.1"/>
</dbReference>